<reference evidence="9" key="1">
    <citation type="submission" date="2021-09" db="EMBL/GenBank/DDBJ databases">
        <authorList>
            <consortium name="AG Swart"/>
            <person name="Singh M."/>
            <person name="Singh A."/>
            <person name="Seah K."/>
            <person name="Emmerich C."/>
        </authorList>
    </citation>
    <scope>NUCLEOTIDE SEQUENCE</scope>
    <source>
        <strain evidence="9">ATCC30299</strain>
    </source>
</reference>
<sequence>MHAQAILYAVYMLILSIYVLYFIEEKTVLSILFAISMLLSVYEAYQLWASPMSYAKDLWNYIDTARTLSSILYFAISLNPQDWEINHDILVFLVIISWLRGISYFRIFQNTRYMVNLISEVIKDMTSFLILLFYSTLSFAFIFLVLDENDPKFLDYLKMSYRFDVGDFDTSGMSSIEWVCFILVTLINMIVMLNLLIAIIGNTFGKVQENYQIADTHELVGMIIEIETMLVKNRKISDPCYFQMCIDSNSNDNKDETDKTIPLKKHIKTLQAEIAKVNEEVNAVKASTANIEKQLEMLIEMKGKSDEQKPN</sequence>
<evidence type="ECO:0000256" key="3">
    <source>
        <dbReference type="ARBA" id="ARBA00022737"/>
    </source>
</evidence>
<evidence type="ECO:0000256" key="6">
    <source>
        <dbReference type="SAM" id="Coils"/>
    </source>
</evidence>
<keyword evidence="5 7" id="KW-0472">Membrane</keyword>
<feature type="transmembrane region" description="Helical" evidence="7">
    <location>
        <begin position="176"/>
        <end position="200"/>
    </location>
</feature>
<accession>A0AAU9KE39</accession>
<dbReference type="PANTHER" id="PTHR10582:SF2">
    <property type="entry name" value="INACTIVE"/>
    <property type="match status" value="1"/>
</dbReference>
<keyword evidence="3" id="KW-0677">Repeat</keyword>
<dbReference type="InterPro" id="IPR024862">
    <property type="entry name" value="TRPV"/>
</dbReference>
<evidence type="ECO:0000256" key="4">
    <source>
        <dbReference type="ARBA" id="ARBA00022989"/>
    </source>
</evidence>
<dbReference type="GO" id="GO:0005216">
    <property type="term" value="F:monoatomic ion channel activity"/>
    <property type="evidence" value="ECO:0007669"/>
    <property type="project" value="InterPro"/>
</dbReference>
<dbReference type="Pfam" id="PF00520">
    <property type="entry name" value="Ion_trans"/>
    <property type="match status" value="1"/>
</dbReference>
<name>A0AAU9KE39_9CILI</name>
<proteinExistence type="predicted"/>
<dbReference type="GO" id="GO:0098703">
    <property type="term" value="P:calcium ion import across plasma membrane"/>
    <property type="evidence" value="ECO:0007669"/>
    <property type="project" value="TreeGrafter"/>
</dbReference>
<organism evidence="9 10">
    <name type="scientific">Blepharisma stoltei</name>
    <dbReference type="NCBI Taxonomy" id="1481888"/>
    <lineage>
        <taxon>Eukaryota</taxon>
        <taxon>Sar</taxon>
        <taxon>Alveolata</taxon>
        <taxon>Ciliophora</taxon>
        <taxon>Postciliodesmatophora</taxon>
        <taxon>Heterotrichea</taxon>
        <taxon>Heterotrichida</taxon>
        <taxon>Blepharismidae</taxon>
        <taxon>Blepharisma</taxon>
    </lineage>
</organism>
<feature type="transmembrane region" description="Helical" evidence="7">
    <location>
        <begin position="89"/>
        <end position="107"/>
    </location>
</feature>
<comment type="caution">
    <text evidence="9">The sequence shown here is derived from an EMBL/GenBank/DDBJ whole genome shotgun (WGS) entry which is preliminary data.</text>
</comment>
<feature type="coiled-coil region" evidence="6">
    <location>
        <begin position="267"/>
        <end position="294"/>
    </location>
</feature>
<evidence type="ECO:0000256" key="7">
    <source>
        <dbReference type="SAM" id="Phobius"/>
    </source>
</evidence>
<keyword evidence="10" id="KW-1185">Reference proteome</keyword>
<evidence type="ECO:0000256" key="5">
    <source>
        <dbReference type="ARBA" id="ARBA00023136"/>
    </source>
</evidence>
<feature type="transmembrane region" description="Helical" evidence="7">
    <location>
        <begin position="128"/>
        <end position="146"/>
    </location>
</feature>
<keyword evidence="2 7" id="KW-0812">Transmembrane</keyword>
<dbReference type="EMBL" id="CAJZBQ010000062">
    <property type="protein sequence ID" value="CAG9335762.1"/>
    <property type="molecule type" value="Genomic_DNA"/>
</dbReference>
<dbReference type="Proteomes" id="UP001162131">
    <property type="component" value="Unassembled WGS sequence"/>
</dbReference>
<dbReference type="AlphaFoldDB" id="A0AAU9KE39"/>
<feature type="transmembrane region" description="Helical" evidence="7">
    <location>
        <begin position="6"/>
        <end position="23"/>
    </location>
</feature>
<protein>
    <recommendedName>
        <fullName evidence="8">Ion transport domain-containing protein</fullName>
    </recommendedName>
</protein>
<dbReference type="PANTHER" id="PTHR10582">
    <property type="entry name" value="TRANSIENT RECEPTOR POTENTIAL ION CHANNEL PROTEIN"/>
    <property type="match status" value="1"/>
</dbReference>
<gene>
    <name evidence="9" type="ORF">BSTOLATCC_MIC64225</name>
</gene>
<evidence type="ECO:0000259" key="8">
    <source>
        <dbReference type="Pfam" id="PF00520"/>
    </source>
</evidence>
<evidence type="ECO:0000313" key="9">
    <source>
        <dbReference type="EMBL" id="CAG9335762.1"/>
    </source>
</evidence>
<evidence type="ECO:0000313" key="10">
    <source>
        <dbReference type="Proteomes" id="UP001162131"/>
    </source>
</evidence>
<evidence type="ECO:0000256" key="1">
    <source>
        <dbReference type="ARBA" id="ARBA00004141"/>
    </source>
</evidence>
<keyword evidence="6" id="KW-0175">Coiled coil</keyword>
<dbReference type="InterPro" id="IPR005821">
    <property type="entry name" value="Ion_trans_dom"/>
</dbReference>
<comment type="subcellular location">
    <subcellularLocation>
        <location evidence="1">Membrane</location>
        <topology evidence="1">Multi-pass membrane protein</topology>
    </subcellularLocation>
</comment>
<evidence type="ECO:0000256" key="2">
    <source>
        <dbReference type="ARBA" id="ARBA00022692"/>
    </source>
</evidence>
<keyword evidence="4 7" id="KW-1133">Transmembrane helix</keyword>
<feature type="transmembrane region" description="Helical" evidence="7">
    <location>
        <begin position="28"/>
        <end position="48"/>
    </location>
</feature>
<feature type="domain" description="Ion transport" evidence="8">
    <location>
        <begin position="26"/>
        <end position="210"/>
    </location>
</feature>
<dbReference type="GO" id="GO:0005886">
    <property type="term" value="C:plasma membrane"/>
    <property type="evidence" value="ECO:0007669"/>
    <property type="project" value="TreeGrafter"/>
</dbReference>